<reference evidence="1 2" key="1">
    <citation type="submission" date="2024-03" db="EMBL/GenBank/DDBJ databases">
        <title>Human intestinal bacterial collection.</title>
        <authorList>
            <person name="Pauvert C."/>
            <person name="Hitch T.C.A."/>
            <person name="Clavel T."/>
        </authorList>
    </citation>
    <scope>NUCLEOTIDE SEQUENCE [LARGE SCALE GENOMIC DNA]</scope>
    <source>
        <strain evidence="1 2">CLA-JM-H10</strain>
    </source>
</reference>
<name>A0ABV1GJZ0_9FIRM</name>
<organism evidence="1 2">
    <name type="scientific">Lachnospira intestinalis</name>
    <dbReference type="NCBI Taxonomy" id="3133158"/>
    <lineage>
        <taxon>Bacteria</taxon>
        <taxon>Bacillati</taxon>
        <taxon>Bacillota</taxon>
        <taxon>Clostridia</taxon>
        <taxon>Lachnospirales</taxon>
        <taxon>Lachnospiraceae</taxon>
        <taxon>Lachnospira</taxon>
    </lineage>
</organism>
<evidence type="ECO:0000313" key="2">
    <source>
        <dbReference type="Proteomes" id="UP001480973"/>
    </source>
</evidence>
<sequence length="52" mass="5840">MCYLIGKKREKAIWRGGDFLWHSIDGIYSVYIADVTVSDVSFLRAGLANGVF</sequence>
<evidence type="ECO:0000313" key="1">
    <source>
        <dbReference type="EMBL" id="MEQ2533799.1"/>
    </source>
</evidence>
<keyword evidence="2" id="KW-1185">Reference proteome</keyword>
<dbReference type="Proteomes" id="UP001480973">
    <property type="component" value="Unassembled WGS sequence"/>
</dbReference>
<accession>A0ABV1GJZ0</accession>
<dbReference type="EMBL" id="JBBMES010000001">
    <property type="protein sequence ID" value="MEQ2533799.1"/>
    <property type="molecule type" value="Genomic_DNA"/>
</dbReference>
<protein>
    <submittedName>
        <fullName evidence="1">Uncharacterized protein</fullName>
    </submittedName>
</protein>
<proteinExistence type="predicted"/>
<gene>
    <name evidence="1" type="ORF">WMO38_01590</name>
</gene>
<comment type="caution">
    <text evidence="1">The sequence shown here is derived from an EMBL/GenBank/DDBJ whole genome shotgun (WGS) entry which is preliminary data.</text>
</comment>